<keyword evidence="1" id="KW-0812">Transmembrane</keyword>
<comment type="caution">
    <text evidence="2">The sequence shown here is derived from an EMBL/GenBank/DDBJ whole genome shotgun (WGS) entry which is preliminary data.</text>
</comment>
<gene>
    <name evidence="2" type="ORF">F2P47_10100</name>
</gene>
<keyword evidence="1" id="KW-1133">Transmembrane helix</keyword>
<accession>A0A6N6VHJ2</accession>
<organism evidence="2 3">
    <name type="scientific">Parvibaculum sedimenti</name>
    <dbReference type="NCBI Taxonomy" id="2608632"/>
    <lineage>
        <taxon>Bacteria</taxon>
        <taxon>Pseudomonadati</taxon>
        <taxon>Pseudomonadota</taxon>
        <taxon>Alphaproteobacteria</taxon>
        <taxon>Hyphomicrobiales</taxon>
        <taxon>Parvibaculaceae</taxon>
        <taxon>Parvibaculum</taxon>
    </lineage>
</organism>
<feature type="transmembrane region" description="Helical" evidence="1">
    <location>
        <begin position="54"/>
        <end position="73"/>
    </location>
</feature>
<proteinExistence type="predicted"/>
<sequence length="78" mass="8161">MVSIFITALGLSFFLVRLAKGSWVRNPAYLALAIFGSMAGLLILMRVSPGAEDSMIYGNLAAFAGAASAIMAYDLTIG</sequence>
<evidence type="ECO:0000313" key="2">
    <source>
        <dbReference type="EMBL" id="KAB7739856.1"/>
    </source>
</evidence>
<evidence type="ECO:0000256" key="1">
    <source>
        <dbReference type="SAM" id="Phobius"/>
    </source>
</evidence>
<name>A0A6N6VHJ2_9HYPH</name>
<keyword evidence="1" id="KW-0472">Membrane</keyword>
<dbReference type="Proteomes" id="UP000468901">
    <property type="component" value="Unassembled WGS sequence"/>
</dbReference>
<feature type="transmembrane region" description="Helical" evidence="1">
    <location>
        <begin position="29"/>
        <end position="47"/>
    </location>
</feature>
<reference evidence="2 3" key="1">
    <citation type="submission" date="2019-09" db="EMBL/GenBank/DDBJ databases">
        <title>Parvibaculum sedimenti sp. nov., isolated from sediment.</title>
        <authorList>
            <person name="Wang Y."/>
        </authorList>
    </citation>
    <scope>NUCLEOTIDE SEQUENCE [LARGE SCALE GENOMIC DNA]</scope>
    <source>
        <strain evidence="2 3">HXT-9</strain>
    </source>
</reference>
<dbReference type="EMBL" id="WESC01000008">
    <property type="protein sequence ID" value="KAB7739856.1"/>
    <property type="molecule type" value="Genomic_DNA"/>
</dbReference>
<keyword evidence="3" id="KW-1185">Reference proteome</keyword>
<dbReference type="AlphaFoldDB" id="A0A6N6VHJ2"/>
<protein>
    <submittedName>
        <fullName evidence="2">Uncharacterized protein</fullName>
    </submittedName>
</protein>
<dbReference type="RefSeq" id="WP_152216237.1">
    <property type="nucleotide sequence ID" value="NZ_JBAQYD010000077.1"/>
</dbReference>
<evidence type="ECO:0000313" key="3">
    <source>
        <dbReference type="Proteomes" id="UP000468901"/>
    </source>
</evidence>